<dbReference type="Proteomes" id="UP001604277">
    <property type="component" value="Unassembled WGS sequence"/>
</dbReference>
<accession>A0ABD1VI20</accession>
<keyword evidence="2" id="KW-1185">Reference proteome</keyword>
<reference evidence="2" key="1">
    <citation type="submission" date="2024-07" db="EMBL/GenBank/DDBJ databases">
        <title>Two chromosome-level genome assemblies of Korean endemic species Abeliophyllum distichum and Forsythia ovata (Oleaceae).</title>
        <authorList>
            <person name="Jang H."/>
        </authorList>
    </citation>
    <scope>NUCLEOTIDE SEQUENCE [LARGE SCALE GENOMIC DNA]</scope>
</reference>
<dbReference type="EMBL" id="JBFOLJ010000005">
    <property type="protein sequence ID" value="KAL2536872.1"/>
    <property type="molecule type" value="Genomic_DNA"/>
</dbReference>
<organism evidence="1 2">
    <name type="scientific">Forsythia ovata</name>
    <dbReference type="NCBI Taxonomy" id="205694"/>
    <lineage>
        <taxon>Eukaryota</taxon>
        <taxon>Viridiplantae</taxon>
        <taxon>Streptophyta</taxon>
        <taxon>Embryophyta</taxon>
        <taxon>Tracheophyta</taxon>
        <taxon>Spermatophyta</taxon>
        <taxon>Magnoliopsida</taxon>
        <taxon>eudicotyledons</taxon>
        <taxon>Gunneridae</taxon>
        <taxon>Pentapetalae</taxon>
        <taxon>asterids</taxon>
        <taxon>lamiids</taxon>
        <taxon>Lamiales</taxon>
        <taxon>Oleaceae</taxon>
        <taxon>Forsythieae</taxon>
        <taxon>Forsythia</taxon>
    </lineage>
</organism>
<evidence type="ECO:0008006" key="3">
    <source>
        <dbReference type="Google" id="ProtNLM"/>
    </source>
</evidence>
<name>A0ABD1VI20_9LAMI</name>
<gene>
    <name evidence="1" type="ORF">Fot_18263</name>
</gene>
<comment type="caution">
    <text evidence="1">The sequence shown here is derived from an EMBL/GenBank/DDBJ whole genome shotgun (WGS) entry which is preliminary data.</text>
</comment>
<sequence>MEKGDCEESWDRRSAFEECKVDVPFSELQCILGNRWAYLVPLMLYASWEFNSVGNLECRYCQVPPSEAAAGSAMINLKDVGSWNYIDLFNWMPIRDDIAWIALILGFVSNEGHEEAIYWFNDMR</sequence>
<evidence type="ECO:0000313" key="2">
    <source>
        <dbReference type="Proteomes" id="UP001604277"/>
    </source>
</evidence>
<evidence type="ECO:0000313" key="1">
    <source>
        <dbReference type="EMBL" id="KAL2536872.1"/>
    </source>
</evidence>
<protein>
    <recommendedName>
        <fullName evidence="3">Pentatricopeptide repeat-containing protein</fullName>
    </recommendedName>
</protein>
<proteinExistence type="predicted"/>
<dbReference type="AlphaFoldDB" id="A0ABD1VI20"/>